<evidence type="ECO:0000259" key="9">
    <source>
        <dbReference type="PROSITE" id="PS51845"/>
    </source>
</evidence>
<dbReference type="PANTHER" id="PTHR11347">
    <property type="entry name" value="CYCLIC NUCLEOTIDE PHOSPHODIESTERASE"/>
    <property type="match status" value="1"/>
</dbReference>
<dbReference type="SMART" id="SM00471">
    <property type="entry name" value="HDc"/>
    <property type="match status" value="1"/>
</dbReference>
<reference evidence="10 11" key="1">
    <citation type="journal article" date="2023" name="BMC Biol.">
        <title>The compact genome of the sponge Oopsacas minuta (Hexactinellida) is lacking key metazoan core genes.</title>
        <authorList>
            <person name="Santini S."/>
            <person name="Schenkelaars Q."/>
            <person name="Jourda C."/>
            <person name="Duchesne M."/>
            <person name="Belahbib H."/>
            <person name="Rocher C."/>
            <person name="Selva M."/>
            <person name="Riesgo A."/>
            <person name="Vervoort M."/>
            <person name="Leys S.P."/>
            <person name="Kodjabachian L."/>
            <person name="Le Bivic A."/>
            <person name="Borchiellini C."/>
            <person name="Claverie J.M."/>
            <person name="Renard E."/>
        </authorList>
    </citation>
    <scope>NUCLEOTIDE SEQUENCE [LARGE SCALE GENOMIC DNA]</scope>
    <source>
        <strain evidence="10">SPO-2</strain>
    </source>
</reference>
<dbReference type="GO" id="GO:0046872">
    <property type="term" value="F:metal ion binding"/>
    <property type="evidence" value="ECO:0007669"/>
    <property type="project" value="UniProtKB-KW"/>
</dbReference>
<dbReference type="AlphaFoldDB" id="A0AAV7K1N1"/>
<feature type="binding site" evidence="6">
    <location>
        <position position="441"/>
    </location>
    <ligand>
        <name>AMP</name>
        <dbReference type="ChEBI" id="CHEBI:456215"/>
    </ligand>
</feature>
<feature type="binding site" evidence="6">
    <location>
        <position position="557"/>
    </location>
    <ligand>
        <name>AMP</name>
        <dbReference type="ChEBI" id="CHEBI:456215"/>
    </ligand>
</feature>
<dbReference type="GO" id="GO:0007165">
    <property type="term" value="P:signal transduction"/>
    <property type="evidence" value="ECO:0007669"/>
    <property type="project" value="InterPro"/>
</dbReference>
<evidence type="ECO:0000256" key="2">
    <source>
        <dbReference type="ARBA" id="ARBA00022723"/>
    </source>
</evidence>
<dbReference type="EMBL" id="JAKMXF010000233">
    <property type="protein sequence ID" value="KAI6654176.1"/>
    <property type="molecule type" value="Genomic_DNA"/>
</dbReference>
<evidence type="ECO:0000256" key="3">
    <source>
        <dbReference type="ARBA" id="ARBA00022801"/>
    </source>
</evidence>
<dbReference type="InterPro" id="IPR023088">
    <property type="entry name" value="PDEase"/>
</dbReference>
<evidence type="ECO:0000313" key="10">
    <source>
        <dbReference type="EMBL" id="KAI6654176.1"/>
    </source>
</evidence>
<dbReference type="Pfam" id="PF00233">
    <property type="entry name" value="PDEase_I"/>
    <property type="match status" value="1"/>
</dbReference>
<organism evidence="10 11">
    <name type="scientific">Oopsacas minuta</name>
    <dbReference type="NCBI Taxonomy" id="111878"/>
    <lineage>
        <taxon>Eukaryota</taxon>
        <taxon>Metazoa</taxon>
        <taxon>Porifera</taxon>
        <taxon>Hexactinellida</taxon>
        <taxon>Hexasterophora</taxon>
        <taxon>Lyssacinosida</taxon>
        <taxon>Leucopsacidae</taxon>
        <taxon>Oopsacas</taxon>
    </lineage>
</organism>
<keyword evidence="4" id="KW-0114">cAMP</keyword>
<feature type="binding site" evidence="6">
    <location>
        <begin position="400"/>
        <end position="404"/>
    </location>
    <ligand>
        <name>AMP</name>
        <dbReference type="ChEBI" id="CHEBI:456215"/>
    </ligand>
</feature>
<dbReference type="PRINTS" id="PR00387">
    <property type="entry name" value="PDIESTERASE1"/>
</dbReference>
<keyword evidence="11" id="KW-1185">Reference proteome</keyword>
<dbReference type="SUPFAM" id="SSF109604">
    <property type="entry name" value="HD-domain/PDEase-like"/>
    <property type="match status" value="1"/>
</dbReference>
<feature type="binding site" evidence="7">
    <location>
        <position position="441"/>
    </location>
    <ligand>
        <name>Zn(2+)</name>
        <dbReference type="ChEBI" id="CHEBI:29105"/>
        <label>1</label>
    </ligand>
</feature>
<keyword evidence="2 7" id="KW-0479">Metal-binding</keyword>
<feature type="binding site" evidence="7">
    <location>
        <position position="440"/>
    </location>
    <ligand>
        <name>Zn(2+)</name>
        <dbReference type="ChEBI" id="CHEBI:29105"/>
        <label>1</label>
    </ligand>
</feature>
<dbReference type="Pfam" id="PF18100">
    <property type="entry name" value="PDE4_UCR"/>
    <property type="match status" value="1"/>
</dbReference>
<evidence type="ECO:0000256" key="5">
    <source>
        <dbReference type="PIRSR" id="PIRSR623088-1"/>
    </source>
</evidence>
<evidence type="ECO:0000256" key="8">
    <source>
        <dbReference type="SAM" id="MobiDB-lite"/>
    </source>
</evidence>
<evidence type="ECO:0000256" key="7">
    <source>
        <dbReference type="PIRSR" id="PIRSR623088-3"/>
    </source>
</evidence>
<accession>A0AAV7K1N1</accession>
<evidence type="ECO:0000256" key="4">
    <source>
        <dbReference type="ARBA" id="ARBA00023149"/>
    </source>
</evidence>
<dbReference type="InterPro" id="IPR036971">
    <property type="entry name" value="PDEase_catalytic_dom_sf"/>
</dbReference>
<dbReference type="EC" id="3.1.4.53" evidence="1"/>
<dbReference type="PROSITE" id="PS51845">
    <property type="entry name" value="PDEASE_I_2"/>
    <property type="match status" value="1"/>
</dbReference>
<name>A0AAV7K1N1_9METZ</name>
<evidence type="ECO:0000256" key="6">
    <source>
        <dbReference type="PIRSR" id="PIRSR623088-2"/>
    </source>
</evidence>
<feature type="active site" description="Proton donor" evidence="5">
    <location>
        <position position="400"/>
    </location>
</feature>
<feature type="domain" description="PDEase" evidence="9">
    <location>
        <begin position="324"/>
        <end position="652"/>
    </location>
</feature>
<dbReference type="Gene3D" id="1.10.1300.10">
    <property type="entry name" value="3'5'-cyclic nucleotide phosphodiesterase, catalytic domain"/>
    <property type="match status" value="1"/>
</dbReference>
<feature type="region of interest" description="Disordered" evidence="8">
    <location>
        <begin position="79"/>
        <end position="103"/>
    </location>
</feature>
<gene>
    <name evidence="10" type="ORF">LOD99_3021</name>
</gene>
<dbReference type="GO" id="GO:0004115">
    <property type="term" value="F:3',5'-cyclic-AMP phosphodiesterase activity"/>
    <property type="evidence" value="ECO:0007669"/>
    <property type="project" value="UniProtKB-EC"/>
</dbReference>
<comment type="caution">
    <text evidence="10">The sequence shown here is derived from an EMBL/GenBank/DDBJ whole genome shotgun (WGS) entry which is preliminary data.</text>
</comment>
<proteinExistence type="predicted"/>
<feature type="binding site" evidence="7">
    <location>
        <position position="441"/>
    </location>
    <ligand>
        <name>Zn(2+)</name>
        <dbReference type="ChEBI" id="CHEBI:29105"/>
        <label>2</label>
    </ligand>
</feature>
<keyword evidence="3" id="KW-0378">Hydrolase</keyword>
<dbReference type="InterPro" id="IPR003607">
    <property type="entry name" value="HD/PDEase_dom"/>
</dbReference>
<dbReference type="InterPro" id="IPR002073">
    <property type="entry name" value="PDEase_catalytic_dom"/>
</dbReference>
<sequence>MVENGMRISSSFDSAMDFDEIEVTGTEDPETPVIYPTISVTEDPFMIRSLSPDMQYGYMSQDSLTFQQRGRPLSVSEKRNFRYKPPPRSQTMGDSSKYKKKVEHPHISIKVSPQLNKKRMSFLYKPQGADDVKSRSQSLISNSSFQSALYDNFLTPFARVLVYMKHVKDNLHALETNVSFDKNVNNNSVEVNNRMQVQNLMLLHSCIQDMEDCMEIVESLESGKSIGESASDKFRQILQMELQTMGTSPANARVAEWVVSEFVEQDNDMNNFVSNTFELDSNMFQVCPLEKPRKMSGLANSISAPSIDNFKRPTSIPKQMSNKSDIRHNTELLTFLRSNINDWDINIFKVNTLADGYPLAATTYVILESHDLFKKCKIDETTFINYIAEVENAYRDNPYHNGIHAADVVFNANYLLSCETFQGALQDWMILGLIIAAAIHDCDHPGRNNKFLINTKNDLALTYNDESVLENHHCATGFKLLKESKNNIFANFNSKAYGMTRRLIIDLVLATDMSKHLVIIGKLKTTIESFKFKESEELELSSSHFSDILHALLHCADLANPAKPLEIAIQWSRNIEEECYQQGDEERNMGLEISHMCDRRNPIFEKNQFTFLMFVALPLWESWSELVYPHATIMLDHLSSNKEYWESVQPVSPEVEQEFKKIEDDN</sequence>
<dbReference type="CDD" id="cd00077">
    <property type="entry name" value="HDc"/>
    <property type="match status" value="1"/>
</dbReference>
<feature type="binding site" evidence="7">
    <location>
        <position position="404"/>
    </location>
    <ligand>
        <name>Zn(2+)</name>
        <dbReference type="ChEBI" id="CHEBI:29105"/>
        <label>1</label>
    </ligand>
</feature>
<protein>
    <recommendedName>
        <fullName evidence="1">3',5'-cyclic-AMP phosphodiesterase</fullName>
        <ecNumber evidence="1">3.1.4.53</ecNumber>
    </recommendedName>
</protein>
<evidence type="ECO:0000256" key="1">
    <source>
        <dbReference type="ARBA" id="ARBA00012276"/>
    </source>
</evidence>
<feature type="binding site" evidence="6">
    <location>
        <position position="608"/>
    </location>
    <ligand>
        <name>AMP</name>
        <dbReference type="ChEBI" id="CHEBI:456215"/>
    </ligand>
</feature>
<dbReference type="InterPro" id="IPR040844">
    <property type="entry name" value="PDE4_UCR"/>
</dbReference>
<evidence type="ECO:0000313" key="11">
    <source>
        <dbReference type="Proteomes" id="UP001165289"/>
    </source>
</evidence>
<dbReference type="Proteomes" id="UP001165289">
    <property type="component" value="Unassembled WGS sequence"/>
</dbReference>
<feature type="binding site" evidence="7">
    <location>
        <position position="557"/>
    </location>
    <ligand>
        <name>Zn(2+)</name>
        <dbReference type="ChEBI" id="CHEBI:29105"/>
        <label>1</label>
    </ligand>
</feature>